<dbReference type="EMBL" id="DUFJ01000002">
    <property type="protein sequence ID" value="HIH32621.1"/>
    <property type="molecule type" value="Genomic_DNA"/>
</dbReference>
<proteinExistence type="predicted"/>
<reference evidence="3 6" key="1">
    <citation type="journal article" date="2020" name="bioRxiv">
        <title>A rank-normalized archaeal taxonomy based on genome phylogeny resolves widespread incomplete and uneven classifications.</title>
        <authorList>
            <person name="Rinke C."/>
            <person name="Chuvochina M."/>
            <person name="Mussig A.J."/>
            <person name="Chaumeil P.-A."/>
            <person name="Waite D.W."/>
            <person name="Whitman W.B."/>
            <person name="Parks D.H."/>
            <person name="Hugenholtz P."/>
        </authorList>
    </citation>
    <scope>NUCLEOTIDE SEQUENCE</scope>
    <source>
        <strain evidence="3">UBA10191</strain>
    </source>
</reference>
<protein>
    <submittedName>
        <fullName evidence="3">GNAT family N-acetyltransferase</fullName>
        <ecNumber evidence="5">2.3.1.-</ecNumber>
    </submittedName>
</protein>
<dbReference type="AlphaFoldDB" id="A0A7J4K0D5"/>
<name>A0A7J4K0D5_9ARCH</name>
<evidence type="ECO:0000313" key="3">
    <source>
        <dbReference type="EMBL" id="HIH21985.1"/>
    </source>
</evidence>
<dbReference type="SUPFAM" id="SSF55729">
    <property type="entry name" value="Acyl-CoA N-acyltransferases (Nat)"/>
    <property type="match status" value="1"/>
</dbReference>
<evidence type="ECO:0000313" key="4">
    <source>
        <dbReference type="EMBL" id="HIH32621.1"/>
    </source>
</evidence>
<dbReference type="EMBL" id="DUFW01000087">
    <property type="protein sequence ID" value="HIH21985.1"/>
    <property type="molecule type" value="Genomic_DNA"/>
</dbReference>
<evidence type="ECO:0000313" key="7">
    <source>
        <dbReference type="Proteomes" id="UP000590964"/>
    </source>
</evidence>
<dbReference type="Gene3D" id="3.40.630.30">
    <property type="match status" value="1"/>
</dbReference>
<dbReference type="Proteomes" id="UP000590964">
    <property type="component" value="Unassembled WGS sequence"/>
</dbReference>
<reference evidence="5" key="3">
    <citation type="submission" date="2021-05" db="EMBL/GenBank/DDBJ databases">
        <title>Protein family content uncovers lineage relationships and bacterial pathway maintenance mechanisms in DPANN archaea.</title>
        <authorList>
            <person name="Castelle C.J."/>
            <person name="Meheust R."/>
            <person name="Jaffe A.L."/>
            <person name="Seitz K."/>
            <person name="Gong X."/>
            <person name="Baker B.J."/>
            <person name="Banfield J.F."/>
        </authorList>
    </citation>
    <scope>NUCLEOTIDE SEQUENCE</scope>
    <source>
        <strain evidence="5">RIFCSPLOWO2_01_FULL_43_13</strain>
    </source>
</reference>
<keyword evidence="5" id="KW-0012">Acyltransferase</keyword>
<reference evidence="5" key="2">
    <citation type="submission" date="2021-03" db="EMBL/GenBank/DDBJ databases">
        <authorList>
            <person name="Jaffe A."/>
        </authorList>
    </citation>
    <scope>NUCLEOTIDE SEQUENCE</scope>
    <source>
        <strain evidence="5">RIFCSPLOWO2_01_FULL_43_13</strain>
    </source>
</reference>
<dbReference type="EMBL" id="JAGVWB010000007">
    <property type="protein sequence ID" value="MBS3058026.1"/>
    <property type="molecule type" value="Genomic_DNA"/>
</dbReference>
<dbReference type="InterPro" id="IPR038740">
    <property type="entry name" value="BioF2-like_GNAT_dom"/>
</dbReference>
<comment type="caution">
    <text evidence="3">The sequence shown here is derived from an EMBL/GenBank/DDBJ whole genome shotgun (WGS) entry which is preliminary data.</text>
</comment>
<gene>
    <name evidence="3" type="ORF">HA222_05005</name>
    <name evidence="4" type="ORF">HA227_00030</name>
    <name evidence="5" type="ORF">J4478_01335</name>
</gene>
<dbReference type="Pfam" id="PF13480">
    <property type="entry name" value="Acetyltransf_6"/>
    <property type="match status" value="1"/>
</dbReference>
<feature type="region of interest" description="Disordered" evidence="1">
    <location>
        <begin position="293"/>
        <end position="316"/>
    </location>
</feature>
<sequence>MPIVDYWFDKKKKLDWAASSESPHNPEIKGPRFFEYPLAWILPRIRLRKKDLHNAPPNLWVVDIDLKSRLGKIGTKGSREYLIDLPKSFEDYLHALPSKRRKKFKYVLRKNSDLKVVEDSFEDLKDAWNWYKKRLAILNKQQYAENENEEEIKLKWELFHSKKARTLSFYYQGKLIGVNVSLWGPKTVYDLAFLRKENEFLNKRALGFYAILKNIELAISKEMKVYNLLSGDFNYKGEFATRLSPLKQYIRCTEEFAKAYKIPLEDICELIDAKDIEQQLHPSNPIIPVLTRQQDRQKPQLESKPLLASASVQKSK</sequence>
<evidence type="ECO:0000313" key="6">
    <source>
        <dbReference type="Proteomes" id="UP000527315"/>
    </source>
</evidence>
<dbReference type="GO" id="GO:0016746">
    <property type="term" value="F:acyltransferase activity"/>
    <property type="evidence" value="ECO:0007669"/>
    <property type="project" value="UniProtKB-KW"/>
</dbReference>
<evidence type="ECO:0000259" key="2">
    <source>
        <dbReference type="Pfam" id="PF13480"/>
    </source>
</evidence>
<feature type="domain" description="BioF2-like acetyltransferase" evidence="2">
    <location>
        <begin position="98"/>
        <end position="236"/>
    </location>
</feature>
<dbReference type="Proteomes" id="UP000527315">
    <property type="component" value="Unassembled WGS sequence"/>
</dbReference>
<dbReference type="EC" id="2.3.1.-" evidence="5"/>
<organism evidence="3 7">
    <name type="scientific">Candidatus Iainarchaeum sp</name>
    <dbReference type="NCBI Taxonomy" id="3101447"/>
    <lineage>
        <taxon>Archaea</taxon>
        <taxon>Candidatus Iainarchaeota</taxon>
        <taxon>Candidatus Iainarchaeia</taxon>
        <taxon>Candidatus Iainarchaeales</taxon>
        <taxon>Candidatus Iainarchaeaceae</taxon>
        <taxon>Candidatus Iainarchaeum</taxon>
    </lineage>
</organism>
<dbReference type="InterPro" id="IPR016181">
    <property type="entry name" value="Acyl_CoA_acyltransferase"/>
</dbReference>
<evidence type="ECO:0000313" key="5">
    <source>
        <dbReference type="EMBL" id="MBS3058026.1"/>
    </source>
</evidence>
<accession>A0A7J4K0D5</accession>
<evidence type="ECO:0000256" key="1">
    <source>
        <dbReference type="SAM" id="MobiDB-lite"/>
    </source>
</evidence>
<dbReference type="Proteomes" id="UP000680185">
    <property type="component" value="Unassembled WGS sequence"/>
</dbReference>
<keyword evidence="3" id="KW-0808">Transferase</keyword>